<dbReference type="GO" id="GO:0003700">
    <property type="term" value="F:DNA-binding transcription factor activity"/>
    <property type="evidence" value="ECO:0007669"/>
    <property type="project" value="InterPro"/>
</dbReference>
<dbReference type="GO" id="GO:0043565">
    <property type="term" value="F:sequence-specific DNA binding"/>
    <property type="evidence" value="ECO:0007669"/>
    <property type="project" value="InterPro"/>
</dbReference>
<organism evidence="5 6">
    <name type="scientific">Nocardia stercoris</name>
    <dbReference type="NCBI Taxonomy" id="2483361"/>
    <lineage>
        <taxon>Bacteria</taxon>
        <taxon>Bacillati</taxon>
        <taxon>Actinomycetota</taxon>
        <taxon>Actinomycetes</taxon>
        <taxon>Mycobacteriales</taxon>
        <taxon>Nocardiaceae</taxon>
        <taxon>Nocardia</taxon>
    </lineage>
</organism>
<evidence type="ECO:0000313" key="5">
    <source>
        <dbReference type="EMBL" id="RMI34423.1"/>
    </source>
</evidence>
<proteinExistence type="predicted"/>
<dbReference type="EMBL" id="RFFH01000002">
    <property type="protein sequence ID" value="RMI34423.1"/>
    <property type="molecule type" value="Genomic_DNA"/>
</dbReference>
<protein>
    <submittedName>
        <fullName evidence="5">AraC family transcriptional regulator</fullName>
    </submittedName>
</protein>
<evidence type="ECO:0000313" key="6">
    <source>
        <dbReference type="Proteomes" id="UP000279275"/>
    </source>
</evidence>
<comment type="caution">
    <text evidence="5">The sequence shown here is derived from an EMBL/GenBank/DDBJ whole genome shotgun (WGS) entry which is preliminary data.</text>
</comment>
<feature type="domain" description="HTH araC/xylS-type" evidence="4">
    <location>
        <begin position="98"/>
        <end position="198"/>
    </location>
</feature>
<dbReference type="Gene3D" id="1.10.10.60">
    <property type="entry name" value="Homeodomain-like"/>
    <property type="match status" value="1"/>
</dbReference>
<accession>A0A3M2LCW8</accession>
<dbReference type="InterPro" id="IPR050204">
    <property type="entry name" value="AraC_XylS_family_regulators"/>
</dbReference>
<sequence>MFVRGPITAAGYASTDGPRPLCAVARLRPGYGSAALGPADAAELVDRSVPLAEFWGDRADRLAAELSELWPDPARVAARLEDALLQRISSADGSTPYRALLDSAQHALTSDTGRGGVGAIARDLAISERHLRTLFHTEIGLSPKLFARIARVRRAARAATAGVALSDVARESGYYDQAHMTTDFRRIMGISPAAFVSGGRPAPRLCAGPPP</sequence>
<dbReference type="PANTHER" id="PTHR46796">
    <property type="entry name" value="HTH-TYPE TRANSCRIPTIONAL ACTIVATOR RHAS-RELATED"/>
    <property type="match status" value="1"/>
</dbReference>
<dbReference type="SMART" id="SM00342">
    <property type="entry name" value="HTH_ARAC"/>
    <property type="match status" value="1"/>
</dbReference>
<evidence type="ECO:0000256" key="2">
    <source>
        <dbReference type="ARBA" id="ARBA00023125"/>
    </source>
</evidence>
<keyword evidence="3" id="KW-0804">Transcription</keyword>
<dbReference type="AlphaFoldDB" id="A0A3M2LCW8"/>
<dbReference type="PANTHER" id="PTHR46796:SF15">
    <property type="entry name" value="BLL1074 PROTEIN"/>
    <property type="match status" value="1"/>
</dbReference>
<evidence type="ECO:0000259" key="4">
    <source>
        <dbReference type="PROSITE" id="PS01124"/>
    </source>
</evidence>
<reference evidence="5 6" key="1">
    <citation type="submission" date="2018-10" db="EMBL/GenBank/DDBJ databases">
        <title>Isolation from cow dung.</title>
        <authorList>
            <person name="Ling L."/>
        </authorList>
    </citation>
    <scope>NUCLEOTIDE SEQUENCE [LARGE SCALE GENOMIC DNA]</scope>
    <source>
        <strain evidence="5 6">NEAU-LL90</strain>
    </source>
</reference>
<evidence type="ECO:0000256" key="1">
    <source>
        <dbReference type="ARBA" id="ARBA00023015"/>
    </source>
</evidence>
<dbReference type="PROSITE" id="PS01124">
    <property type="entry name" value="HTH_ARAC_FAMILY_2"/>
    <property type="match status" value="1"/>
</dbReference>
<dbReference type="InterPro" id="IPR018060">
    <property type="entry name" value="HTH_AraC"/>
</dbReference>
<dbReference type="InterPro" id="IPR009057">
    <property type="entry name" value="Homeodomain-like_sf"/>
</dbReference>
<dbReference type="Proteomes" id="UP000279275">
    <property type="component" value="Unassembled WGS sequence"/>
</dbReference>
<keyword evidence="6" id="KW-1185">Reference proteome</keyword>
<name>A0A3M2LCW8_9NOCA</name>
<dbReference type="OrthoDB" id="2559672at2"/>
<dbReference type="SUPFAM" id="SSF46689">
    <property type="entry name" value="Homeodomain-like"/>
    <property type="match status" value="1"/>
</dbReference>
<keyword evidence="2" id="KW-0238">DNA-binding</keyword>
<keyword evidence="1" id="KW-0805">Transcription regulation</keyword>
<gene>
    <name evidence="5" type="ORF">EBN03_06565</name>
</gene>
<evidence type="ECO:0000256" key="3">
    <source>
        <dbReference type="ARBA" id="ARBA00023163"/>
    </source>
</evidence>
<dbReference type="Pfam" id="PF12833">
    <property type="entry name" value="HTH_18"/>
    <property type="match status" value="1"/>
</dbReference>